<gene>
    <name evidence="2" type="ORF">EVAR_36547_1</name>
</gene>
<proteinExistence type="predicted"/>
<dbReference type="SUPFAM" id="SSF56219">
    <property type="entry name" value="DNase I-like"/>
    <property type="match status" value="1"/>
</dbReference>
<feature type="domain" description="Endonuclease/exonuclease/phosphatase" evidence="1">
    <location>
        <begin position="23"/>
        <end position="138"/>
    </location>
</feature>
<dbReference type="AlphaFoldDB" id="A0A4C1ZAF3"/>
<protein>
    <recommendedName>
        <fullName evidence="1">Endonuclease/exonuclease/phosphatase domain-containing protein</fullName>
    </recommendedName>
</protein>
<evidence type="ECO:0000313" key="2">
    <source>
        <dbReference type="EMBL" id="GBP83899.1"/>
    </source>
</evidence>
<dbReference type="GO" id="GO:0003824">
    <property type="term" value="F:catalytic activity"/>
    <property type="evidence" value="ECO:0007669"/>
    <property type="project" value="InterPro"/>
</dbReference>
<dbReference type="PANTHER" id="PTHR33273">
    <property type="entry name" value="DOMAIN-CONTAINING PROTEIN, PUTATIVE-RELATED"/>
    <property type="match status" value="1"/>
</dbReference>
<organism evidence="2 3">
    <name type="scientific">Eumeta variegata</name>
    <name type="common">Bagworm moth</name>
    <name type="synonym">Eumeta japonica</name>
    <dbReference type="NCBI Taxonomy" id="151549"/>
    <lineage>
        <taxon>Eukaryota</taxon>
        <taxon>Metazoa</taxon>
        <taxon>Ecdysozoa</taxon>
        <taxon>Arthropoda</taxon>
        <taxon>Hexapoda</taxon>
        <taxon>Insecta</taxon>
        <taxon>Pterygota</taxon>
        <taxon>Neoptera</taxon>
        <taxon>Endopterygota</taxon>
        <taxon>Lepidoptera</taxon>
        <taxon>Glossata</taxon>
        <taxon>Ditrysia</taxon>
        <taxon>Tineoidea</taxon>
        <taxon>Psychidae</taxon>
        <taxon>Oiketicinae</taxon>
        <taxon>Eumeta</taxon>
    </lineage>
</organism>
<name>A0A4C1ZAF3_EUMVA</name>
<comment type="caution">
    <text evidence="2">The sequence shown here is derived from an EMBL/GenBank/DDBJ whole genome shotgun (WGS) entry which is preliminary data.</text>
</comment>
<sequence>MSSLPSGTREDSGETKIRVLQLNFNHYEAAHGLLMQTVRELHPDVALISELYRNLASQPWEMDHTAKAAIWFCCKLPFQSIVNNTETGSVVGKVGSIHLYSCYAPSSVSLTNLMDFLPLLIKDAKQHFPVFIAGDFNS</sequence>
<reference evidence="2 3" key="1">
    <citation type="journal article" date="2019" name="Commun. Biol.">
        <title>The bagworm genome reveals a unique fibroin gene that provides high tensile strength.</title>
        <authorList>
            <person name="Kono N."/>
            <person name="Nakamura H."/>
            <person name="Ohtoshi R."/>
            <person name="Tomita M."/>
            <person name="Numata K."/>
            <person name="Arakawa K."/>
        </authorList>
    </citation>
    <scope>NUCLEOTIDE SEQUENCE [LARGE SCALE GENOMIC DNA]</scope>
</reference>
<dbReference type="InterPro" id="IPR036691">
    <property type="entry name" value="Endo/exonu/phosph_ase_sf"/>
</dbReference>
<dbReference type="Proteomes" id="UP000299102">
    <property type="component" value="Unassembled WGS sequence"/>
</dbReference>
<dbReference type="OrthoDB" id="415822at2759"/>
<dbReference type="EMBL" id="BGZK01001647">
    <property type="protein sequence ID" value="GBP83899.1"/>
    <property type="molecule type" value="Genomic_DNA"/>
</dbReference>
<accession>A0A4C1ZAF3</accession>
<evidence type="ECO:0000259" key="1">
    <source>
        <dbReference type="Pfam" id="PF03372"/>
    </source>
</evidence>
<keyword evidence="3" id="KW-1185">Reference proteome</keyword>
<evidence type="ECO:0000313" key="3">
    <source>
        <dbReference type="Proteomes" id="UP000299102"/>
    </source>
</evidence>
<dbReference type="InterPro" id="IPR005135">
    <property type="entry name" value="Endo/exonuclease/phosphatase"/>
</dbReference>
<dbReference type="PANTHER" id="PTHR33273:SF4">
    <property type="entry name" value="ENDONUCLEASE_EXONUCLEASE_PHOSPHATASE DOMAIN-CONTAINING PROTEIN"/>
    <property type="match status" value="1"/>
</dbReference>
<dbReference type="Pfam" id="PF03372">
    <property type="entry name" value="Exo_endo_phos"/>
    <property type="match status" value="1"/>
</dbReference>
<dbReference type="Gene3D" id="3.60.10.10">
    <property type="entry name" value="Endonuclease/exonuclease/phosphatase"/>
    <property type="match status" value="1"/>
</dbReference>